<keyword evidence="2 6" id="KW-0479">Metal-binding</keyword>
<dbReference type="Gene3D" id="4.10.240.10">
    <property type="entry name" value="Zn(2)-C6 fungal-type DNA-binding domain"/>
    <property type="match status" value="1"/>
</dbReference>
<evidence type="ECO:0000256" key="3">
    <source>
        <dbReference type="ARBA" id="ARBA00023002"/>
    </source>
</evidence>
<comment type="cofactor">
    <cofactor evidence="6">
        <name>heme</name>
        <dbReference type="ChEBI" id="CHEBI:30413"/>
    </cofactor>
</comment>
<dbReference type="SUPFAM" id="SSF48264">
    <property type="entry name" value="Cytochrome P450"/>
    <property type="match status" value="1"/>
</dbReference>
<dbReference type="EMBL" id="KN714788">
    <property type="protein sequence ID" value="KUI61810.1"/>
    <property type="molecule type" value="Genomic_DNA"/>
</dbReference>
<evidence type="ECO:0000313" key="10">
    <source>
        <dbReference type="Proteomes" id="UP000078576"/>
    </source>
</evidence>
<dbReference type="OrthoDB" id="1055148at2759"/>
<dbReference type="Proteomes" id="UP000078576">
    <property type="component" value="Unassembled WGS sequence"/>
</dbReference>
<keyword evidence="10" id="KW-1185">Reference proteome</keyword>
<evidence type="ECO:0000259" key="8">
    <source>
        <dbReference type="Pfam" id="PF00172"/>
    </source>
</evidence>
<evidence type="ECO:0000256" key="5">
    <source>
        <dbReference type="ARBA" id="ARBA00023242"/>
    </source>
</evidence>
<dbReference type="InterPro" id="IPR001138">
    <property type="entry name" value="Zn2Cys6_DnaBD"/>
</dbReference>
<keyword evidence="5" id="KW-0539">Nucleus</keyword>
<protein>
    <submittedName>
        <fullName evidence="9">Phenylacetate 2-hydroxylase</fullName>
    </submittedName>
</protein>
<dbReference type="PANTHER" id="PTHR46300:SF9">
    <property type="entry name" value="P450, PUTATIVE-RELATED"/>
    <property type="match status" value="1"/>
</dbReference>
<dbReference type="GO" id="GO:0005506">
    <property type="term" value="F:iron ion binding"/>
    <property type="evidence" value="ECO:0007669"/>
    <property type="project" value="InterPro"/>
</dbReference>
<dbReference type="Pfam" id="PF00067">
    <property type="entry name" value="p450"/>
    <property type="match status" value="1"/>
</dbReference>
<dbReference type="Pfam" id="PF00172">
    <property type="entry name" value="Zn_clus"/>
    <property type="match status" value="1"/>
</dbReference>
<reference evidence="10" key="1">
    <citation type="submission" date="2014-12" db="EMBL/GenBank/DDBJ databases">
        <title>Genome Sequence of Valsa Canker Pathogens Uncovers a Specific Adaption of Colonization on Woody Bark.</title>
        <authorList>
            <person name="Yin Z."/>
            <person name="Liu H."/>
            <person name="Gao X."/>
            <person name="Li Z."/>
            <person name="Song N."/>
            <person name="Ke X."/>
            <person name="Dai Q."/>
            <person name="Wu Y."/>
            <person name="Sun Y."/>
            <person name="Xu J.-R."/>
            <person name="Kang Z.K."/>
            <person name="Wang L."/>
            <person name="Huang L."/>
        </authorList>
    </citation>
    <scope>NUCLEOTIDE SEQUENCE [LARGE SCALE GENOMIC DNA]</scope>
    <source>
        <strain evidence="10">SXYL134</strain>
    </source>
</reference>
<comment type="similarity">
    <text evidence="1">Belongs to the cytochrome P450 family.</text>
</comment>
<dbReference type="InterPro" id="IPR036396">
    <property type="entry name" value="Cyt_P450_sf"/>
</dbReference>
<dbReference type="PRINTS" id="PR00463">
    <property type="entry name" value="EP450I"/>
</dbReference>
<keyword evidence="4 6" id="KW-0408">Iron</keyword>
<evidence type="ECO:0000256" key="7">
    <source>
        <dbReference type="SAM" id="MobiDB-lite"/>
    </source>
</evidence>
<dbReference type="GO" id="GO:0000981">
    <property type="term" value="F:DNA-binding transcription factor activity, RNA polymerase II-specific"/>
    <property type="evidence" value="ECO:0007669"/>
    <property type="project" value="InterPro"/>
</dbReference>
<organism evidence="9 10">
    <name type="scientific">Cytospora mali</name>
    <name type="common">Apple Valsa canker fungus</name>
    <name type="synonym">Valsa mali</name>
    <dbReference type="NCBI Taxonomy" id="578113"/>
    <lineage>
        <taxon>Eukaryota</taxon>
        <taxon>Fungi</taxon>
        <taxon>Dikarya</taxon>
        <taxon>Ascomycota</taxon>
        <taxon>Pezizomycotina</taxon>
        <taxon>Sordariomycetes</taxon>
        <taxon>Sordariomycetidae</taxon>
        <taxon>Diaporthales</taxon>
        <taxon>Cytosporaceae</taxon>
        <taxon>Cytospora</taxon>
    </lineage>
</organism>
<evidence type="ECO:0000256" key="4">
    <source>
        <dbReference type="ARBA" id="ARBA00023004"/>
    </source>
</evidence>
<dbReference type="InterPro" id="IPR002401">
    <property type="entry name" value="Cyt_P450_E_grp-I"/>
</dbReference>
<dbReference type="STRING" id="694573.A0A194VCU4"/>
<accession>A0A194VCU4</accession>
<feature type="domain" description="Zn(2)-C6 fungal-type" evidence="8">
    <location>
        <begin position="47"/>
        <end position="72"/>
    </location>
</feature>
<dbReference type="GO" id="GO:0016705">
    <property type="term" value="F:oxidoreductase activity, acting on paired donors, with incorporation or reduction of molecular oxygen"/>
    <property type="evidence" value="ECO:0007669"/>
    <property type="project" value="InterPro"/>
</dbReference>
<dbReference type="GO" id="GO:0008270">
    <property type="term" value="F:zinc ion binding"/>
    <property type="evidence" value="ECO:0007669"/>
    <property type="project" value="InterPro"/>
</dbReference>
<evidence type="ECO:0000256" key="6">
    <source>
        <dbReference type="PIRSR" id="PIRSR602401-1"/>
    </source>
</evidence>
<keyword evidence="3" id="KW-0560">Oxidoreductase</keyword>
<name>A0A194VCU4_CYTMA</name>
<keyword evidence="6" id="KW-0349">Heme</keyword>
<sequence length="919" mass="103443">MIFKSSYETDLQSQQSNITHRDARKTHLLGRSSPPEPYPRQTAPALCDARLPACQNCHKSGLSCSFYDDILQEDIPRSYIKNLYDRIEELKAMVSVHQTCPQTNDTTTTHTSKDSANEFQFVLPSRNGYSLFLERSPPVIIGNATIRYLLRQGIKIDSPFLIPGNLNPEEEGINIHTASRFDRGLISPSTVRLLLAHYTRCIEPVFPAAVDLVDETEASLKQMKDTDRCRVLLACAIAAIHKSYNAPAWKIVATTCREWAGEMATELVTRRDDPTVVILLLLIIYELADPERGLLWELLSFAARTCLELGWHRTDEHDIQQLAGPSMTINSERRRLSAETKKQTLSVLIQIERMMNILVNRTSVLSCSTSWNLADSDVAYNHFIITGLVYLRFYYVDFAAIKGIPEIPGGTLLHGHLYQLGQDHATTTERWAQKYGWPIYQIRLGNRRVIFLNGFEVTREWLVTRQGCTIDRPLLYTFHGIVSKTSGESYCSFTEGATGSKKAIASTIGSNPWNDRTKKQRRVVGSLTTTPAIKRLEGMLDLETWQMVQGIFEASKGGEAISPHIYQKRLALNVVLMFCYERRFEDIADPLMKGILADTKVISSFRSTNSNAQDYIPYLRFGFLQDKSRAALATEVRGRRDQWLAALLEEVKESIAAEKVKSCVASGLLTDTQEKLTKHDVRTILGGLMSGGFETVLATAIAGIAYLASPAGQDIQAAAYQDIIDGYGSSETAFQQAVADEKSPYVAAFVRETLRYYPPLHILPPRQTYKDFEWNGVKIPKGVLVLTNAQAANHDPTTYGPDAHIFRPERWTDSDLANKVPAPYHFSYGAGSRMCTAVNFSNRILYTIFLRLIVSFKIRQSDDEPPNLHYIDYNCDTTAQGAIAKNFNAYFELRDREVFDACMKQSEENTRDVTNGMVK</sequence>
<dbReference type="InterPro" id="IPR036864">
    <property type="entry name" value="Zn2-C6_fun-type_DNA-bd_sf"/>
</dbReference>
<evidence type="ECO:0000313" key="9">
    <source>
        <dbReference type="EMBL" id="KUI61810.1"/>
    </source>
</evidence>
<dbReference type="GO" id="GO:0004497">
    <property type="term" value="F:monooxygenase activity"/>
    <property type="evidence" value="ECO:0007669"/>
    <property type="project" value="InterPro"/>
</dbReference>
<dbReference type="InterPro" id="IPR050364">
    <property type="entry name" value="Cytochrome_P450_fung"/>
</dbReference>
<gene>
    <name evidence="9" type="ORF">VP1G_08967</name>
</gene>
<feature type="binding site" description="axial binding residue" evidence="6">
    <location>
        <position position="835"/>
    </location>
    <ligand>
        <name>heme</name>
        <dbReference type="ChEBI" id="CHEBI:30413"/>
    </ligand>
    <ligandPart>
        <name>Fe</name>
        <dbReference type="ChEBI" id="CHEBI:18248"/>
    </ligandPart>
</feature>
<dbReference type="AlphaFoldDB" id="A0A194VCU4"/>
<dbReference type="PANTHER" id="PTHR46300">
    <property type="entry name" value="P450, PUTATIVE (EUROFUNG)-RELATED-RELATED"/>
    <property type="match status" value="1"/>
</dbReference>
<dbReference type="InterPro" id="IPR001128">
    <property type="entry name" value="Cyt_P450"/>
</dbReference>
<dbReference type="CDD" id="cd12148">
    <property type="entry name" value="fungal_TF_MHR"/>
    <property type="match status" value="1"/>
</dbReference>
<dbReference type="CDD" id="cd00067">
    <property type="entry name" value="GAL4"/>
    <property type="match status" value="1"/>
</dbReference>
<dbReference type="Gene3D" id="1.10.630.10">
    <property type="entry name" value="Cytochrome P450"/>
    <property type="match status" value="1"/>
</dbReference>
<feature type="region of interest" description="Disordered" evidence="7">
    <location>
        <begin position="1"/>
        <end position="23"/>
    </location>
</feature>
<feature type="compositionally biased region" description="Polar residues" evidence="7">
    <location>
        <begin position="1"/>
        <end position="18"/>
    </location>
</feature>
<evidence type="ECO:0000256" key="1">
    <source>
        <dbReference type="ARBA" id="ARBA00010617"/>
    </source>
</evidence>
<dbReference type="GO" id="GO:0020037">
    <property type="term" value="F:heme binding"/>
    <property type="evidence" value="ECO:0007669"/>
    <property type="project" value="InterPro"/>
</dbReference>
<evidence type="ECO:0000256" key="2">
    <source>
        <dbReference type="ARBA" id="ARBA00022723"/>
    </source>
</evidence>
<proteinExistence type="inferred from homology"/>